<evidence type="ECO:0000256" key="4">
    <source>
        <dbReference type="ARBA" id="ARBA00022452"/>
    </source>
</evidence>
<keyword evidence="11" id="KW-1185">Reference proteome</keyword>
<feature type="chain" id="PRO_5046777014" evidence="8">
    <location>
        <begin position="26"/>
        <end position="625"/>
    </location>
</feature>
<evidence type="ECO:0000256" key="7">
    <source>
        <dbReference type="ARBA" id="ARBA00023237"/>
    </source>
</evidence>
<organism evidence="10 11">
    <name type="scientific">Undibacterium flavidum</name>
    <dbReference type="NCBI Taxonomy" id="2762297"/>
    <lineage>
        <taxon>Bacteria</taxon>
        <taxon>Pseudomonadati</taxon>
        <taxon>Pseudomonadota</taxon>
        <taxon>Betaproteobacteria</taxon>
        <taxon>Burkholderiales</taxon>
        <taxon>Oxalobacteraceae</taxon>
        <taxon>Undibacterium</taxon>
    </lineage>
</organism>
<keyword evidence="5" id="KW-0812">Transmembrane</keyword>
<keyword evidence="6" id="KW-0472">Membrane</keyword>
<keyword evidence="7" id="KW-0998">Cell outer membrane</keyword>
<comment type="similarity">
    <text evidence="2">Belongs to the outer membrane factor (OMF) (TC 1.B.17) family.</text>
</comment>
<dbReference type="InterPro" id="IPR056203">
    <property type="entry name" value="Cds6_C"/>
</dbReference>
<comment type="subcellular location">
    <subcellularLocation>
        <location evidence="1">Cell outer membrane</location>
    </subcellularLocation>
</comment>
<dbReference type="RefSeq" id="WP_186943648.1">
    <property type="nucleotide sequence ID" value="NZ_JACOGA010000021.1"/>
</dbReference>
<keyword evidence="8" id="KW-0732">Signal</keyword>
<keyword evidence="4" id="KW-1134">Transmembrane beta strand</keyword>
<accession>A0ABR6YGP8</accession>
<feature type="domain" description="Cds6 C-terminal" evidence="9">
    <location>
        <begin position="516"/>
        <end position="615"/>
    </location>
</feature>
<dbReference type="PANTHER" id="PTHR30026">
    <property type="entry name" value="OUTER MEMBRANE PROTEIN TOLC"/>
    <property type="match status" value="1"/>
</dbReference>
<dbReference type="NCBIfam" id="TIGR01844">
    <property type="entry name" value="type_I_sec_TolC"/>
    <property type="match status" value="1"/>
</dbReference>
<evidence type="ECO:0000259" key="9">
    <source>
        <dbReference type="Pfam" id="PF24125"/>
    </source>
</evidence>
<dbReference type="PANTHER" id="PTHR30026:SF22">
    <property type="entry name" value="OUTER MEMBRANE EFFLUX PROTEIN"/>
    <property type="match status" value="1"/>
</dbReference>
<gene>
    <name evidence="10" type="ORF">H8K55_19010</name>
</gene>
<comment type="caution">
    <text evidence="10">The sequence shown here is derived from an EMBL/GenBank/DDBJ whole genome shotgun (WGS) entry which is preliminary data.</text>
</comment>
<feature type="signal peptide" evidence="8">
    <location>
        <begin position="1"/>
        <end position="25"/>
    </location>
</feature>
<dbReference type="InterPro" id="IPR010130">
    <property type="entry name" value="T1SS_OMP_TolC"/>
</dbReference>
<dbReference type="Pfam" id="PF02321">
    <property type="entry name" value="OEP"/>
    <property type="match status" value="2"/>
</dbReference>
<evidence type="ECO:0000256" key="2">
    <source>
        <dbReference type="ARBA" id="ARBA00007613"/>
    </source>
</evidence>
<dbReference type="Gene3D" id="3.10.450.50">
    <property type="match status" value="1"/>
</dbReference>
<sequence length="625" mass="70109">MSLNLKKISLAISLAVTTVSSYAQMQTLKESAQKAILTNPEVQAKWHSFQSTSSGRDAAFGAYLPNVTLSADAGRDNRDNRLGKSELNRSATTLSLNQMIYDGFLTSNQVKQLDHLKRVRFFELQDTSESIVLEVVRAYADVARFRKLVSLAEDNYVRHRAVFEQIQAKSKAGVSRRVDLEQISGRLALAEANLVTETSNLHDVSARFQRLVGVMPSKELESLSGLSKGMPSSIVEGLNVAFTNHPALLASIDNIDSVNSGLNSRRSAYQPRLDFKARAERGNNIDFVTGRTNNNSAEFVMSWNLFNGGSDKARVQEAADQLNLARDLRDKTCRDIRQTLAIAYNDTRKLTDQLNFLDQHQLSIEKARDAYRQQFDIGQRSLLDLLDTENELYQAKRTFSNAEIDLFLAYARTQAGMGKLYSALGLNRRDDDTGLLKNSEISPNAAAANCPIEAPEIYVINKAQLDQRAIEGVTVQELSKPTTQAIAQPSQAEVAVPAAKMPEQNKDHVINSRSSILNSLKAWREAWVSMNPDAYFNFYSAKYTSRESWKIARRARLMSAQKITLDLSDIKFTMQDNKHATTSFQQDYHSSSYQDTLQKTLHWEEIKGKWQIVNETVSGPNAKQW</sequence>
<dbReference type="InterPro" id="IPR032710">
    <property type="entry name" value="NTF2-like_dom_sf"/>
</dbReference>
<keyword evidence="3" id="KW-0813">Transport</keyword>
<name>A0ABR6YGP8_9BURK</name>
<dbReference type="Pfam" id="PF24125">
    <property type="entry name" value="Cds6_C"/>
    <property type="match status" value="1"/>
</dbReference>
<evidence type="ECO:0000256" key="6">
    <source>
        <dbReference type="ARBA" id="ARBA00023136"/>
    </source>
</evidence>
<protein>
    <submittedName>
        <fullName evidence="10">TolC family outer membrane protein</fullName>
    </submittedName>
</protein>
<evidence type="ECO:0000256" key="8">
    <source>
        <dbReference type="SAM" id="SignalP"/>
    </source>
</evidence>
<evidence type="ECO:0000256" key="1">
    <source>
        <dbReference type="ARBA" id="ARBA00004442"/>
    </source>
</evidence>
<dbReference type="EMBL" id="JACOGA010000021">
    <property type="protein sequence ID" value="MBC3875688.1"/>
    <property type="molecule type" value="Genomic_DNA"/>
</dbReference>
<reference evidence="10 11" key="1">
    <citation type="submission" date="2020-08" db="EMBL/GenBank/DDBJ databases">
        <title>Novel species isolated from subtropical streams in China.</title>
        <authorList>
            <person name="Lu H."/>
        </authorList>
    </citation>
    <scope>NUCLEOTIDE SEQUENCE [LARGE SCALE GENOMIC DNA]</scope>
    <source>
        <strain evidence="10 11">LX15W</strain>
    </source>
</reference>
<dbReference type="SUPFAM" id="SSF56954">
    <property type="entry name" value="Outer membrane efflux proteins (OEP)"/>
    <property type="match status" value="1"/>
</dbReference>
<dbReference type="SUPFAM" id="SSF54427">
    <property type="entry name" value="NTF2-like"/>
    <property type="match status" value="1"/>
</dbReference>
<dbReference type="InterPro" id="IPR051906">
    <property type="entry name" value="TolC-like"/>
</dbReference>
<dbReference type="Gene3D" id="1.20.1600.10">
    <property type="entry name" value="Outer membrane efflux proteins (OEP)"/>
    <property type="match status" value="1"/>
</dbReference>
<evidence type="ECO:0000313" key="11">
    <source>
        <dbReference type="Proteomes" id="UP000624279"/>
    </source>
</evidence>
<evidence type="ECO:0000256" key="3">
    <source>
        <dbReference type="ARBA" id="ARBA00022448"/>
    </source>
</evidence>
<evidence type="ECO:0000256" key="5">
    <source>
        <dbReference type="ARBA" id="ARBA00022692"/>
    </source>
</evidence>
<proteinExistence type="inferred from homology"/>
<evidence type="ECO:0000313" key="10">
    <source>
        <dbReference type="EMBL" id="MBC3875688.1"/>
    </source>
</evidence>
<dbReference type="Proteomes" id="UP000624279">
    <property type="component" value="Unassembled WGS sequence"/>
</dbReference>
<dbReference type="InterPro" id="IPR003423">
    <property type="entry name" value="OMP_efflux"/>
</dbReference>